<dbReference type="Proteomes" id="UP000266841">
    <property type="component" value="Unassembled WGS sequence"/>
</dbReference>
<gene>
    <name evidence="2" type="ORF">THAOC_07002</name>
</gene>
<feature type="compositionally biased region" description="Low complexity" evidence="1">
    <location>
        <begin position="52"/>
        <end position="68"/>
    </location>
</feature>
<evidence type="ECO:0000313" key="3">
    <source>
        <dbReference type="Proteomes" id="UP000266841"/>
    </source>
</evidence>
<reference evidence="2 3" key="1">
    <citation type="journal article" date="2012" name="Genome Biol.">
        <title>Genome and low-iron response of an oceanic diatom adapted to chronic iron limitation.</title>
        <authorList>
            <person name="Lommer M."/>
            <person name="Specht M."/>
            <person name="Roy A.S."/>
            <person name="Kraemer L."/>
            <person name="Andreson R."/>
            <person name="Gutowska M.A."/>
            <person name="Wolf J."/>
            <person name="Bergner S.V."/>
            <person name="Schilhabel M.B."/>
            <person name="Klostermeier U.C."/>
            <person name="Beiko R.G."/>
            <person name="Rosenstiel P."/>
            <person name="Hippler M."/>
            <person name="Laroche J."/>
        </authorList>
    </citation>
    <scope>NUCLEOTIDE SEQUENCE [LARGE SCALE GENOMIC DNA]</scope>
    <source>
        <strain evidence="2 3">CCMP1005</strain>
    </source>
</reference>
<comment type="caution">
    <text evidence="2">The sequence shown here is derived from an EMBL/GenBank/DDBJ whole genome shotgun (WGS) entry which is preliminary data.</text>
</comment>
<feature type="compositionally biased region" description="Gly residues" evidence="1">
    <location>
        <begin position="39"/>
        <end position="51"/>
    </location>
</feature>
<proteinExistence type="predicted"/>
<feature type="compositionally biased region" description="Low complexity" evidence="1">
    <location>
        <begin position="76"/>
        <end position="86"/>
    </location>
</feature>
<dbReference type="EMBL" id="AGNL01007090">
    <property type="protein sequence ID" value="EJK71543.1"/>
    <property type="molecule type" value="Genomic_DNA"/>
</dbReference>
<evidence type="ECO:0000313" key="2">
    <source>
        <dbReference type="EMBL" id="EJK71543.1"/>
    </source>
</evidence>
<organism evidence="2 3">
    <name type="scientific">Thalassiosira oceanica</name>
    <name type="common">Marine diatom</name>
    <dbReference type="NCBI Taxonomy" id="159749"/>
    <lineage>
        <taxon>Eukaryota</taxon>
        <taxon>Sar</taxon>
        <taxon>Stramenopiles</taxon>
        <taxon>Ochrophyta</taxon>
        <taxon>Bacillariophyta</taxon>
        <taxon>Coscinodiscophyceae</taxon>
        <taxon>Thalassiosirophycidae</taxon>
        <taxon>Thalassiosirales</taxon>
        <taxon>Thalassiosiraceae</taxon>
        <taxon>Thalassiosira</taxon>
    </lineage>
</organism>
<feature type="region of interest" description="Disordered" evidence="1">
    <location>
        <begin position="1"/>
        <end position="93"/>
    </location>
</feature>
<keyword evidence="3" id="KW-1185">Reference proteome</keyword>
<dbReference type="AlphaFoldDB" id="K0SYQ6"/>
<feature type="compositionally biased region" description="Basic and acidic residues" evidence="1">
    <location>
        <begin position="1"/>
        <end position="21"/>
    </location>
</feature>
<evidence type="ECO:0000256" key="1">
    <source>
        <dbReference type="SAM" id="MobiDB-lite"/>
    </source>
</evidence>
<accession>K0SYQ6</accession>
<sequence length="93" mass="8790">GRSDERRRPQDGLEYGVDRGRLGLLTGVTSDGSSESSAGSGGPPAGSGGPGSAPASAPRGRSPSAFSPGGPGGSASGSSSSSSSSRSGRRPAS</sequence>
<feature type="non-terminal residue" evidence="2">
    <location>
        <position position="1"/>
    </location>
</feature>
<name>K0SYQ6_THAOC</name>
<protein>
    <submittedName>
        <fullName evidence="2">Uncharacterized protein</fullName>
    </submittedName>
</protein>